<evidence type="ECO:0000313" key="4">
    <source>
        <dbReference type="Proteomes" id="UP000054837"/>
    </source>
</evidence>
<feature type="domain" description="TadE-like" evidence="2">
    <location>
        <begin position="33"/>
        <end position="74"/>
    </location>
</feature>
<protein>
    <recommendedName>
        <fullName evidence="2">TadE-like domain-containing protein</fullName>
    </recommendedName>
</protein>
<organism evidence="3 4">
    <name type="scientific">Serinicoccus chungangensis</name>
    <dbReference type="NCBI Taxonomy" id="767452"/>
    <lineage>
        <taxon>Bacteria</taxon>
        <taxon>Bacillati</taxon>
        <taxon>Actinomycetota</taxon>
        <taxon>Actinomycetes</taxon>
        <taxon>Micrococcales</taxon>
        <taxon>Ornithinimicrobiaceae</taxon>
        <taxon>Serinicoccus</taxon>
    </lineage>
</organism>
<comment type="caution">
    <text evidence="3">The sequence shown here is derived from an EMBL/GenBank/DDBJ whole genome shotgun (WGS) entry which is preliminary data.</text>
</comment>
<evidence type="ECO:0000259" key="2">
    <source>
        <dbReference type="Pfam" id="PF07811"/>
    </source>
</evidence>
<keyword evidence="4" id="KW-1185">Reference proteome</keyword>
<name>A0A0W8I475_9MICO</name>
<gene>
    <name evidence="3" type="ORF">AVL62_14895</name>
</gene>
<dbReference type="EMBL" id="LQBL01000029">
    <property type="protein sequence ID" value="KUG52852.1"/>
    <property type="molecule type" value="Genomic_DNA"/>
</dbReference>
<keyword evidence="1" id="KW-1133">Transmembrane helix</keyword>
<reference evidence="3 4" key="1">
    <citation type="submission" date="2015-12" db="EMBL/GenBank/DDBJ databases">
        <title>Serinicoccus chungangenesis strain CD08_5 genome sequencing and assembly.</title>
        <authorList>
            <person name="Chander A.M."/>
            <person name="Kaur G."/>
            <person name="Nair G.R."/>
            <person name="Dhawan D.K."/>
            <person name="Kochhar R.K."/>
            <person name="Mayilraj S."/>
            <person name="Bhadada S.K."/>
        </authorList>
    </citation>
    <scope>NUCLEOTIDE SEQUENCE [LARGE SCALE GENOMIC DNA]</scope>
    <source>
        <strain evidence="3 4">CD08_5</strain>
    </source>
</reference>
<proteinExistence type="predicted"/>
<dbReference type="InterPro" id="IPR012495">
    <property type="entry name" value="TadE-like_dom"/>
</dbReference>
<keyword evidence="1" id="KW-0812">Transmembrane</keyword>
<sequence length="165" mass="17648">MRQRGAGRHLLMPLRRRPQVRTRREARGGVERGSSALELAIVAPVLLSLIFFSLQAAFFFYGRAAATHAAREGVSMLRLAEDRSAYAALEPDAVARTERFAANVGGPGLTDPEVGSTYVEEGDGTARVTVTVSGRVITLVPGLRLTATADASGSVERFLEPELAP</sequence>
<keyword evidence="1" id="KW-0472">Membrane</keyword>
<feature type="transmembrane region" description="Helical" evidence="1">
    <location>
        <begin position="39"/>
        <end position="61"/>
    </location>
</feature>
<accession>A0A0W8I475</accession>
<evidence type="ECO:0000313" key="3">
    <source>
        <dbReference type="EMBL" id="KUG52852.1"/>
    </source>
</evidence>
<dbReference type="AlphaFoldDB" id="A0A0W8I475"/>
<dbReference type="Proteomes" id="UP000054837">
    <property type="component" value="Unassembled WGS sequence"/>
</dbReference>
<evidence type="ECO:0000256" key="1">
    <source>
        <dbReference type="SAM" id="Phobius"/>
    </source>
</evidence>
<dbReference type="Pfam" id="PF07811">
    <property type="entry name" value="TadE"/>
    <property type="match status" value="1"/>
</dbReference>
<dbReference type="STRING" id="767452.AVL62_14895"/>